<sequence length="25" mass="2857">MVVIQRRKSSSDSPLLFGAFFRVSE</sequence>
<dbReference type="EMBL" id="GBXM01062819">
    <property type="protein sequence ID" value="JAH45758.1"/>
    <property type="molecule type" value="Transcribed_RNA"/>
</dbReference>
<proteinExistence type="predicted"/>
<organism evidence="1">
    <name type="scientific">Anguilla anguilla</name>
    <name type="common">European freshwater eel</name>
    <name type="synonym">Muraena anguilla</name>
    <dbReference type="NCBI Taxonomy" id="7936"/>
    <lineage>
        <taxon>Eukaryota</taxon>
        <taxon>Metazoa</taxon>
        <taxon>Chordata</taxon>
        <taxon>Craniata</taxon>
        <taxon>Vertebrata</taxon>
        <taxon>Euteleostomi</taxon>
        <taxon>Actinopterygii</taxon>
        <taxon>Neopterygii</taxon>
        <taxon>Teleostei</taxon>
        <taxon>Anguilliformes</taxon>
        <taxon>Anguillidae</taxon>
        <taxon>Anguilla</taxon>
    </lineage>
</organism>
<evidence type="ECO:0000313" key="1">
    <source>
        <dbReference type="EMBL" id="JAH45758.1"/>
    </source>
</evidence>
<accession>A0A0E9SZ43</accession>
<reference evidence="1" key="1">
    <citation type="submission" date="2014-11" db="EMBL/GenBank/DDBJ databases">
        <authorList>
            <person name="Amaro Gonzalez C."/>
        </authorList>
    </citation>
    <scope>NUCLEOTIDE SEQUENCE</scope>
</reference>
<dbReference type="AlphaFoldDB" id="A0A0E9SZ43"/>
<name>A0A0E9SZ43_ANGAN</name>
<protein>
    <submittedName>
        <fullName evidence="1">Uncharacterized protein</fullName>
    </submittedName>
</protein>
<reference evidence="1" key="2">
    <citation type="journal article" date="2015" name="Fish Shellfish Immunol.">
        <title>Early steps in the European eel (Anguilla anguilla)-Vibrio vulnificus interaction in the gills: Role of the RtxA13 toxin.</title>
        <authorList>
            <person name="Callol A."/>
            <person name="Pajuelo D."/>
            <person name="Ebbesson L."/>
            <person name="Teles M."/>
            <person name="MacKenzie S."/>
            <person name="Amaro C."/>
        </authorList>
    </citation>
    <scope>NUCLEOTIDE SEQUENCE</scope>
</reference>